<dbReference type="Gene3D" id="3.40.630.30">
    <property type="match status" value="1"/>
</dbReference>
<sequence>MSFIIHPMFPHHFDEVYALWQSMEGVELNPSDDTPQAIAEFLSFNPGLNYIASRENKIVGVVMCGFDGRRATVYHLAVNPLYRRKGIASALMSVLEKALQEKGVTKGRLLAFKTNEDATLFWQKEGWRLQPQLNYFSKNFS</sequence>
<keyword evidence="1 4" id="KW-0808">Transferase</keyword>
<dbReference type="RefSeq" id="WP_317480666.1">
    <property type="nucleotide sequence ID" value="NZ_JARQTO010000002.1"/>
</dbReference>
<dbReference type="PANTHER" id="PTHR43877">
    <property type="entry name" value="AMINOALKYLPHOSPHONATE N-ACETYLTRANSFERASE-RELATED-RELATED"/>
    <property type="match status" value="1"/>
</dbReference>
<protein>
    <submittedName>
        <fullName evidence="4">GNAT family N-acetyltransferase</fullName>
        <ecNumber evidence="4">2.3.1.-</ecNumber>
    </submittedName>
</protein>
<dbReference type="InterPro" id="IPR000182">
    <property type="entry name" value="GNAT_dom"/>
</dbReference>
<dbReference type="GO" id="GO:0016746">
    <property type="term" value="F:acyltransferase activity"/>
    <property type="evidence" value="ECO:0007669"/>
    <property type="project" value="UniProtKB-KW"/>
</dbReference>
<keyword evidence="2 4" id="KW-0012">Acyltransferase</keyword>
<dbReference type="Proteomes" id="UP001216057">
    <property type="component" value="Unassembled WGS sequence"/>
</dbReference>
<evidence type="ECO:0000313" key="5">
    <source>
        <dbReference type="Proteomes" id="UP001216057"/>
    </source>
</evidence>
<dbReference type="EMBL" id="JARQTX010000003">
    <property type="protein sequence ID" value="MDG2945212.1"/>
    <property type="molecule type" value="Genomic_DNA"/>
</dbReference>
<accession>A0ABT6ETB2</accession>
<gene>
    <name evidence="4" type="ORF">P7M32_02035</name>
</gene>
<dbReference type="SUPFAM" id="SSF55729">
    <property type="entry name" value="Acyl-CoA N-acyltransferases (Nat)"/>
    <property type="match status" value="1"/>
</dbReference>
<dbReference type="PROSITE" id="PS51186">
    <property type="entry name" value="GNAT"/>
    <property type="match status" value="1"/>
</dbReference>
<dbReference type="InterPro" id="IPR050832">
    <property type="entry name" value="Bact_Acetyltransf"/>
</dbReference>
<name>A0ABT6ETB2_9PAST</name>
<reference evidence="4 5" key="1">
    <citation type="submission" date="2023-03" db="EMBL/GenBank/DDBJ databases">
        <title>Classification of Bisgaard taxon 6 and taxon 10 as Exercitatus varius gen. nov., spec. nov.</title>
        <authorList>
            <person name="Christensen H."/>
        </authorList>
    </citation>
    <scope>NUCLEOTIDE SEQUENCE [LARGE SCALE GENOMIC DNA]</scope>
    <source>
        <strain evidence="4 5">23350_01</strain>
    </source>
</reference>
<feature type="domain" description="N-acetyltransferase" evidence="3">
    <location>
        <begin position="3"/>
        <end position="141"/>
    </location>
</feature>
<proteinExistence type="predicted"/>
<evidence type="ECO:0000256" key="2">
    <source>
        <dbReference type="ARBA" id="ARBA00023315"/>
    </source>
</evidence>
<organism evidence="4 5">
    <name type="scientific">Exercitatus varius</name>
    <dbReference type="NCBI Taxonomy" id="67857"/>
    <lineage>
        <taxon>Bacteria</taxon>
        <taxon>Pseudomonadati</taxon>
        <taxon>Pseudomonadota</taxon>
        <taxon>Gammaproteobacteria</taxon>
        <taxon>Pasteurellales</taxon>
        <taxon>Pasteurellaceae</taxon>
        <taxon>Exercitatus</taxon>
    </lineage>
</organism>
<dbReference type="InterPro" id="IPR016181">
    <property type="entry name" value="Acyl_CoA_acyltransferase"/>
</dbReference>
<dbReference type="GeneID" id="93226064"/>
<dbReference type="PANTHER" id="PTHR43877:SF1">
    <property type="entry name" value="ACETYLTRANSFERASE"/>
    <property type="match status" value="1"/>
</dbReference>
<dbReference type="EC" id="2.3.1.-" evidence="4"/>
<evidence type="ECO:0000256" key="1">
    <source>
        <dbReference type="ARBA" id="ARBA00022679"/>
    </source>
</evidence>
<keyword evidence="5" id="KW-1185">Reference proteome</keyword>
<dbReference type="Pfam" id="PF00583">
    <property type="entry name" value="Acetyltransf_1"/>
    <property type="match status" value="1"/>
</dbReference>
<evidence type="ECO:0000259" key="3">
    <source>
        <dbReference type="PROSITE" id="PS51186"/>
    </source>
</evidence>
<comment type="caution">
    <text evidence="4">The sequence shown here is derived from an EMBL/GenBank/DDBJ whole genome shotgun (WGS) entry which is preliminary data.</text>
</comment>
<dbReference type="CDD" id="cd04301">
    <property type="entry name" value="NAT_SF"/>
    <property type="match status" value="1"/>
</dbReference>
<evidence type="ECO:0000313" key="4">
    <source>
        <dbReference type="EMBL" id="MDG2945212.1"/>
    </source>
</evidence>